<dbReference type="STRING" id="443226.E9DG28"/>
<dbReference type="AlphaFoldDB" id="E9DG28"/>
<protein>
    <submittedName>
        <fullName evidence="1">Uncharacterized protein</fullName>
    </submittedName>
</protein>
<evidence type="ECO:0000313" key="1">
    <source>
        <dbReference type="EMBL" id="EFW14519.1"/>
    </source>
</evidence>
<dbReference type="eggNOG" id="ENOG502S3PM">
    <property type="taxonomic scope" value="Eukaryota"/>
</dbReference>
<dbReference type="VEuPathDB" id="FungiDB:CPSG_08777"/>
<accession>E9DG28</accession>
<proteinExistence type="predicted"/>
<reference evidence="2" key="1">
    <citation type="journal article" date="2010" name="Genome Res.">
        <title>Population genomic sequencing of Coccidioides fungi reveals recent hybridization and transposon control.</title>
        <authorList>
            <person name="Neafsey D.E."/>
            <person name="Barker B.M."/>
            <person name="Sharpton T.J."/>
            <person name="Stajich J.E."/>
            <person name="Park D.J."/>
            <person name="Whiston E."/>
            <person name="Hung C.-Y."/>
            <person name="McMahan C."/>
            <person name="White J."/>
            <person name="Sykes S."/>
            <person name="Heiman D."/>
            <person name="Young S."/>
            <person name="Zeng Q."/>
            <person name="Abouelleil A."/>
            <person name="Aftuck L."/>
            <person name="Bessette D."/>
            <person name="Brown A."/>
            <person name="FitzGerald M."/>
            <person name="Lui A."/>
            <person name="Macdonald J.P."/>
            <person name="Priest M."/>
            <person name="Orbach M.J."/>
            <person name="Galgiani J.N."/>
            <person name="Kirkland T.N."/>
            <person name="Cole G.T."/>
            <person name="Birren B.W."/>
            <person name="Henn M.R."/>
            <person name="Taylor J.W."/>
            <person name="Rounsley S.D."/>
        </authorList>
    </citation>
    <scope>NUCLEOTIDE SEQUENCE [LARGE SCALE GENOMIC DNA]</scope>
    <source>
        <strain evidence="2">RMSCC 757 / Silveira</strain>
    </source>
</reference>
<dbReference type="OMA" id="GHQYAEP"/>
<reference evidence="2" key="2">
    <citation type="submission" date="2010-03" db="EMBL/GenBank/DDBJ databases">
        <title>The genome sequence of Coccidioides posadasii strain Silveira.</title>
        <authorList>
            <consortium name="The Broad Institute Genome Sequencing Center for Infectious Disease"/>
            <person name="Neafsey D."/>
            <person name="Orbach M."/>
            <person name="Henn M.R."/>
            <person name="Cole G.T."/>
            <person name="Galgiani J."/>
            <person name="Gardner M.J."/>
            <person name="Kirkland T.N."/>
            <person name="Taylor J.W."/>
            <person name="Young S.K."/>
            <person name="Zeng Q."/>
            <person name="Koehrsen M."/>
            <person name="Alvarado L."/>
            <person name="Berlin A."/>
            <person name="Borenstein D."/>
            <person name="Chapman S.B."/>
            <person name="Chen Z."/>
            <person name="Engels R."/>
            <person name="Freedman E."/>
            <person name="Gellesch M."/>
            <person name="Goldberg J."/>
            <person name="Griggs A."/>
            <person name="Gujja S."/>
            <person name="Heilman E."/>
            <person name="Heiman D."/>
            <person name="Howarth C."/>
            <person name="Jen D."/>
            <person name="Larson L."/>
            <person name="Mehta T."/>
            <person name="Neiman D."/>
            <person name="Park D."/>
            <person name="Pearson M."/>
            <person name="Richards J."/>
            <person name="Roberts A."/>
            <person name="Saif S."/>
            <person name="Shea T."/>
            <person name="Shenoy N."/>
            <person name="Sisk P."/>
            <person name="Stolte C."/>
            <person name="Sykes S."/>
            <person name="Walk T."/>
            <person name="White J."/>
            <person name="Yandava C."/>
            <person name="Haas B."/>
            <person name="Nusbaum C."/>
            <person name="Birren B."/>
        </authorList>
    </citation>
    <scope>NUCLEOTIDE SEQUENCE [LARGE SCALE GENOMIC DNA]</scope>
    <source>
        <strain evidence="2">RMSCC 757 / Silveira</strain>
    </source>
</reference>
<dbReference type="OrthoDB" id="5357075at2759"/>
<organism evidence="2">
    <name type="scientific">Coccidioides posadasii (strain RMSCC 757 / Silveira)</name>
    <name type="common">Valley fever fungus</name>
    <dbReference type="NCBI Taxonomy" id="443226"/>
    <lineage>
        <taxon>Eukaryota</taxon>
        <taxon>Fungi</taxon>
        <taxon>Dikarya</taxon>
        <taxon>Ascomycota</taxon>
        <taxon>Pezizomycotina</taxon>
        <taxon>Eurotiomycetes</taxon>
        <taxon>Eurotiomycetidae</taxon>
        <taxon>Onygenales</taxon>
        <taxon>Onygenaceae</taxon>
        <taxon>Coccidioides</taxon>
    </lineage>
</organism>
<dbReference type="VEuPathDB" id="FungiDB:D8B26_006911"/>
<gene>
    <name evidence="1" type="ORF">CPSG_08777</name>
</gene>
<sequence length="321" mass="35746">MASMLHACPYCGYETEIVNVLPAFSENPHCQRCGLSVTEGDSKVDNDLSSLFARQMTVNHRPQGLTPICPATPPTPRFSNPSTVPDGPPIAYSITQHYHHSSHQARMGLQKSDSDIAGPLEQQKPPAGRYMSSRETLLRHNINPDTLFPSQLALFEQADREQKARLVELWQISPPNFGNPSSLQPFANNLPALSTHGAECSQLDSFGKALDPHNDVMMDEDSTNSCDTHAAEPYVVSGYEMLAQREYNLPTQPSLPFPQGNSPAEIPSSATYNPSTDPVYKREDRQETQPIEHQYGAFEMKNYYIGCGVARAHWLEDQHFF</sequence>
<dbReference type="Proteomes" id="UP000002497">
    <property type="component" value="Unassembled WGS sequence"/>
</dbReference>
<dbReference type="HOGENOM" id="CLU_061001_1_0_1"/>
<evidence type="ECO:0000313" key="2">
    <source>
        <dbReference type="Proteomes" id="UP000002497"/>
    </source>
</evidence>
<dbReference type="EMBL" id="GL636505">
    <property type="protein sequence ID" value="EFW14519.1"/>
    <property type="molecule type" value="Genomic_DNA"/>
</dbReference>
<keyword evidence="2" id="KW-1185">Reference proteome</keyword>
<name>E9DG28_COCPS</name>